<feature type="domain" description="DUF4440" evidence="1">
    <location>
        <begin position="4"/>
        <end position="98"/>
    </location>
</feature>
<dbReference type="OrthoDB" id="582586at2"/>
<dbReference type="InterPro" id="IPR011944">
    <property type="entry name" value="Steroid_delta5-4_isomerase"/>
</dbReference>
<gene>
    <name evidence="2" type="ORF">B0I33_102137</name>
</gene>
<dbReference type="Pfam" id="PF14534">
    <property type="entry name" value="DUF4440"/>
    <property type="match status" value="1"/>
</dbReference>
<dbReference type="AlphaFoldDB" id="A0A2T0M0A8"/>
<keyword evidence="3" id="KW-1185">Reference proteome</keyword>
<sequence>MPVEDIIAAMARAWNAGDGAAWAASFAEDATFVDALGRVQRGRAVIAEEHQKIFDTIYRGSRLEYWLLDSRPIADDLLLAHTGSRLSVPEGPRAGTVEAVQTKLVRGGEILAFHNTAVLNMADFAGRDEALARRAPREWERGPHLS</sequence>
<dbReference type="NCBIfam" id="TIGR02246">
    <property type="entry name" value="SgcJ/EcaC family oxidoreductase"/>
    <property type="match status" value="1"/>
</dbReference>
<protein>
    <submittedName>
        <fullName evidence="2">Uncharacterized protein (TIGR02246 family)</fullName>
    </submittedName>
</protein>
<dbReference type="EMBL" id="PVNH01000002">
    <property type="protein sequence ID" value="PRX50021.1"/>
    <property type="molecule type" value="Genomic_DNA"/>
</dbReference>
<name>A0A2T0M0A8_9PSEU</name>
<dbReference type="InterPro" id="IPR032710">
    <property type="entry name" value="NTF2-like_dom_sf"/>
</dbReference>
<organism evidence="2 3">
    <name type="scientific">Prauserella shujinwangii</name>
    <dbReference type="NCBI Taxonomy" id="1453103"/>
    <lineage>
        <taxon>Bacteria</taxon>
        <taxon>Bacillati</taxon>
        <taxon>Actinomycetota</taxon>
        <taxon>Actinomycetes</taxon>
        <taxon>Pseudonocardiales</taxon>
        <taxon>Pseudonocardiaceae</taxon>
        <taxon>Prauserella</taxon>
    </lineage>
</organism>
<dbReference type="InterPro" id="IPR027843">
    <property type="entry name" value="DUF4440"/>
</dbReference>
<proteinExistence type="predicted"/>
<reference evidence="2 3" key="1">
    <citation type="submission" date="2018-03" db="EMBL/GenBank/DDBJ databases">
        <title>Genomic Encyclopedia of Type Strains, Phase III (KMG-III): the genomes of soil and plant-associated and newly described type strains.</title>
        <authorList>
            <person name="Whitman W."/>
        </authorList>
    </citation>
    <scope>NUCLEOTIDE SEQUENCE [LARGE SCALE GENOMIC DNA]</scope>
    <source>
        <strain evidence="2 3">CGMCC 4.7125</strain>
    </source>
</reference>
<evidence type="ECO:0000313" key="3">
    <source>
        <dbReference type="Proteomes" id="UP000238362"/>
    </source>
</evidence>
<dbReference type="Proteomes" id="UP000238362">
    <property type="component" value="Unassembled WGS sequence"/>
</dbReference>
<dbReference type="SUPFAM" id="SSF54427">
    <property type="entry name" value="NTF2-like"/>
    <property type="match status" value="1"/>
</dbReference>
<accession>A0A2T0M0A8</accession>
<evidence type="ECO:0000259" key="1">
    <source>
        <dbReference type="Pfam" id="PF14534"/>
    </source>
</evidence>
<comment type="caution">
    <text evidence="2">The sequence shown here is derived from an EMBL/GenBank/DDBJ whole genome shotgun (WGS) entry which is preliminary data.</text>
</comment>
<dbReference type="Gene3D" id="3.10.450.50">
    <property type="match status" value="1"/>
</dbReference>
<evidence type="ECO:0000313" key="2">
    <source>
        <dbReference type="EMBL" id="PRX50021.1"/>
    </source>
</evidence>
<dbReference type="RefSeq" id="WP_106177151.1">
    <property type="nucleotide sequence ID" value="NZ_PVNH01000002.1"/>
</dbReference>